<dbReference type="PANTHER" id="PTHR43798">
    <property type="entry name" value="MONOACYLGLYCEROL LIPASE"/>
    <property type="match status" value="1"/>
</dbReference>
<proteinExistence type="predicted"/>
<dbReference type="SUPFAM" id="SSF53474">
    <property type="entry name" value="alpha/beta-Hydrolases"/>
    <property type="match status" value="1"/>
</dbReference>
<accession>A0A1H9DDH8</accession>
<feature type="signal peptide" evidence="2">
    <location>
        <begin position="1"/>
        <end position="25"/>
    </location>
</feature>
<evidence type="ECO:0000313" key="4">
    <source>
        <dbReference type="EMBL" id="SEQ11429.1"/>
    </source>
</evidence>
<dbReference type="EMBL" id="FOFR01000002">
    <property type="protein sequence ID" value="SEQ11429.1"/>
    <property type="molecule type" value="Genomic_DNA"/>
</dbReference>
<organism evidence="4 5">
    <name type="scientific">Lentzea xinjiangensis</name>
    <dbReference type="NCBI Taxonomy" id="402600"/>
    <lineage>
        <taxon>Bacteria</taxon>
        <taxon>Bacillati</taxon>
        <taxon>Actinomycetota</taxon>
        <taxon>Actinomycetes</taxon>
        <taxon>Pseudonocardiales</taxon>
        <taxon>Pseudonocardiaceae</taxon>
        <taxon>Lentzea</taxon>
    </lineage>
</organism>
<dbReference type="Gene3D" id="3.40.50.1820">
    <property type="entry name" value="alpha/beta hydrolase"/>
    <property type="match status" value="1"/>
</dbReference>
<dbReference type="PANTHER" id="PTHR43798:SF31">
    <property type="entry name" value="AB HYDROLASE SUPERFAMILY PROTEIN YCLE"/>
    <property type="match status" value="1"/>
</dbReference>
<sequence>MRFRRLCAAALLATGVALVPQPASAAAVTCQNVSYPVRIGLTPLVTSQETMAGRLCVPDGATKVQVLIPGGTYDRSYWDVAYEPSTHSFTKSQNKAGFATLALDRLGTGLSSKPLSAFVTASTQASAVHQVISRLKPRFSKVIVAGHSIGSAMAMIEAGTHHDVDGVLVTGFTHKMNYITVVPVLANMVPAGLDLGYLTTMPNTRYNSFHKPGPLVPAAISFDESTKDVFAATEAVDTILLNTVVIPISRKITVPVMIVVGNDTHFCSAGVPLMGSDCSSAAALKADEAQFFPAAPRLDTYVLNGYGHSINYAPNAPEYHSAVAQWAKTI</sequence>
<dbReference type="Pfam" id="PF12697">
    <property type="entry name" value="Abhydrolase_6"/>
    <property type="match status" value="1"/>
</dbReference>
<keyword evidence="5" id="KW-1185">Reference proteome</keyword>
<feature type="domain" description="AB hydrolase-1" evidence="3">
    <location>
        <begin position="66"/>
        <end position="314"/>
    </location>
</feature>
<dbReference type="OrthoDB" id="5524362at2"/>
<name>A0A1H9DDH8_9PSEU</name>
<keyword evidence="2" id="KW-0732">Signal</keyword>
<dbReference type="InterPro" id="IPR000073">
    <property type="entry name" value="AB_hydrolase_1"/>
</dbReference>
<gene>
    <name evidence="4" type="ORF">SAMN05216188_102110</name>
</gene>
<dbReference type="STRING" id="402600.SAMN05216188_102110"/>
<evidence type="ECO:0000313" key="5">
    <source>
        <dbReference type="Proteomes" id="UP000199352"/>
    </source>
</evidence>
<dbReference type="InterPro" id="IPR050266">
    <property type="entry name" value="AB_hydrolase_sf"/>
</dbReference>
<keyword evidence="1" id="KW-0378">Hydrolase</keyword>
<dbReference type="GO" id="GO:0016020">
    <property type="term" value="C:membrane"/>
    <property type="evidence" value="ECO:0007669"/>
    <property type="project" value="TreeGrafter"/>
</dbReference>
<dbReference type="Proteomes" id="UP000199352">
    <property type="component" value="Unassembled WGS sequence"/>
</dbReference>
<evidence type="ECO:0000259" key="3">
    <source>
        <dbReference type="Pfam" id="PF12697"/>
    </source>
</evidence>
<evidence type="ECO:0000256" key="1">
    <source>
        <dbReference type="ARBA" id="ARBA00022801"/>
    </source>
</evidence>
<feature type="chain" id="PRO_5011651836" evidence="2">
    <location>
        <begin position="26"/>
        <end position="330"/>
    </location>
</feature>
<dbReference type="GO" id="GO:0016787">
    <property type="term" value="F:hydrolase activity"/>
    <property type="evidence" value="ECO:0007669"/>
    <property type="project" value="UniProtKB-KW"/>
</dbReference>
<protein>
    <submittedName>
        <fullName evidence="4">Pimeloyl-ACP methyl ester carboxylesterase</fullName>
    </submittedName>
</protein>
<dbReference type="RefSeq" id="WP_089949582.1">
    <property type="nucleotide sequence ID" value="NZ_FOFR01000002.1"/>
</dbReference>
<reference evidence="5" key="1">
    <citation type="submission" date="2016-10" db="EMBL/GenBank/DDBJ databases">
        <authorList>
            <person name="Varghese N."/>
            <person name="Submissions S."/>
        </authorList>
    </citation>
    <scope>NUCLEOTIDE SEQUENCE [LARGE SCALE GENOMIC DNA]</scope>
    <source>
        <strain evidence="5">CGMCC 4.3525</strain>
    </source>
</reference>
<dbReference type="InterPro" id="IPR029058">
    <property type="entry name" value="AB_hydrolase_fold"/>
</dbReference>
<evidence type="ECO:0000256" key="2">
    <source>
        <dbReference type="SAM" id="SignalP"/>
    </source>
</evidence>
<dbReference type="AlphaFoldDB" id="A0A1H9DDH8"/>